<accession>A0A811V8S9</accession>
<organism evidence="2 3">
    <name type="scientific">Ceratitis capitata</name>
    <name type="common">Mediterranean fruit fly</name>
    <name type="synonym">Tephritis capitata</name>
    <dbReference type="NCBI Taxonomy" id="7213"/>
    <lineage>
        <taxon>Eukaryota</taxon>
        <taxon>Metazoa</taxon>
        <taxon>Ecdysozoa</taxon>
        <taxon>Arthropoda</taxon>
        <taxon>Hexapoda</taxon>
        <taxon>Insecta</taxon>
        <taxon>Pterygota</taxon>
        <taxon>Neoptera</taxon>
        <taxon>Endopterygota</taxon>
        <taxon>Diptera</taxon>
        <taxon>Brachycera</taxon>
        <taxon>Muscomorpha</taxon>
        <taxon>Tephritoidea</taxon>
        <taxon>Tephritidae</taxon>
        <taxon>Ceratitis</taxon>
        <taxon>Ceratitis</taxon>
    </lineage>
</organism>
<gene>
    <name evidence="2" type="ORF">CCAP1982_LOCUS19852</name>
</gene>
<dbReference type="AlphaFoldDB" id="A0A811V8S9"/>
<evidence type="ECO:0000256" key="1">
    <source>
        <dbReference type="SAM" id="MobiDB-lite"/>
    </source>
</evidence>
<evidence type="ECO:0000313" key="2">
    <source>
        <dbReference type="EMBL" id="CAD7011740.1"/>
    </source>
</evidence>
<evidence type="ECO:0000313" key="3">
    <source>
        <dbReference type="Proteomes" id="UP000606786"/>
    </source>
</evidence>
<proteinExistence type="predicted"/>
<dbReference type="EMBL" id="CAJHJT010000056">
    <property type="protein sequence ID" value="CAD7011740.1"/>
    <property type="molecule type" value="Genomic_DNA"/>
</dbReference>
<name>A0A811V8S9_CERCA</name>
<sequence length="128" mass="13766">MLECCNNCCCYEFIAVALHNLQSDKVNLYCTRLISAWHNVLSLPCKHSYVYAGSYKVISSTPVHILEHACAPAMPLNSGNLLKRVAVELRGTQPASDGVVGTKHNNGMRQQQSSSEAAADTATSAVVA</sequence>
<dbReference type="Proteomes" id="UP000606786">
    <property type="component" value="Unassembled WGS sequence"/>
</dbReference>
<feature type="compositionally biased region" description="Polar residues" evidence="1">
    <location>
        <begin position="103"/>
        <end position="112"/>
    </location>
</feature>
<protein>
    <submittedName>
        <fullName evidence="2">(Mediterranean fruit fly) hypothetical protein</fullName>
    </submittedName>
</protein>
<keyword evidence="3" id="KW-1185">Reference proteome</keyword>
<reference evidence="2" key="1">
    <citation type="submission" date="2020-11" db="EMBL/GenBank/DDBJ databases">
        <authorList>
            <person name="Whitehead M."/>
        </authorList>
    </citation>
    <scope>NUCLEOTIDE SEQUENCE</scope>
    <source>
        <strain evidence="2">EGII</strain>
    </source>
</reference>
<feature type="region of interest" description="Disordered" evidence="1">
    <location>
        <begin position="94"/>
        <end position="128"/>
    </location>
</feature>
<feature type="compositionally biased region" description="Low complexity" evidence="1">
    <location>
        <begin position="113"/>
        <end position="128"/>
    </location>
</feature>
<comment type="caution">
    <text evidence="2">The sequence shown here is derived from an EMBL/GenBank/DDBJ whole genome shotgun (WGS) entry which is preliminary data.</text>
</comment>